<evidence type="ECO:0000313" key="9">
    <source>
        <dbReference type="Proteomes" id="UP000282582"/>
    </source>
</evidence>
<dbReference type="GO" id="GO:0046872">
    <property type="term" value="F:metal ion binding"/>
    <property type="evidence" value="ECO:0007669"/>
    <property type="project" value="UniProtKB-KW"/>
</dbReference>
<name>A0A3M6WG35_HORWE</name>
<reference evidence="8 9" key="1">
    <citation type="journal article" date="2018" name="BMC Genomics">
        <title>Genomic evidence for intraspecific hybridization in a clonal and extremely halotolerant yeast.</title>
        <authorList>
            <person name="Gostincar C."/>
            <person name="Stajich J.E."/>
            <person name="Zupancic J."/>
            <person name="Zalar P."/>
            <person name="Gunde-Cimerman N."/>
        </authorList>
    </citation>
    <scope>NUCLEOTIDE SEQUENCE [LARGE SCALE GENOMIC DNA]</scope>
    <source>
        <strain evidence="8 9">EXF-6654</strain>
    </source>
</reference>
<dbReference type="EMBL" id="QWIK01003599">
    <property type="protein sequence ID" value="RMX77439.1"/>
    <property type="molecule type" value="Genomic_DNA"/>
</dbReference>
<feature type="compositionally biased region" description="Polar residues" evidence="6">
    <location>
        <begin position="180"/>
        <end position="190"/>
    </location>
</feature>
<evidence type="ECO:0000259" key="7">
    <source>
        <dbReference type="Pfam" id="PF21137"/>
    </source>
</evidence>
<protein>
    <recommendedName>
        <fullName evidence="2">type I protein arginine methyltransferase</fullName>
        <ecNumber evidence="2">2.1.1.319</ecNumber>
    </recommendedName>
</protein>
<keyword evidence="4" id="KW-0479">Metal-binding</keyword>
<comment type="subcellular location">
    <subcellularLocation>
        <location evidence="1">Cytoplasm</location>
    </subcellularLocation>
</comment>
<gene>
    <name evidence="8" type="ORF">D0868_16616</name>
</gene>
<dbReference type="InterPro" id="IPR049482">
    <property type="entry name" value="ANM3-like_C2H2_Zf"/>
</dbReference>
<organism evidence="8 9">
    <name type="scientific">Hortaea werneckii</name>
    <name type="common">Black yeast</name>
    <name type="synonym">Cladosporium werneckii</name>
    <dbReference type="NCBI Taxonomy" id="91943"/>
    <lineage>
        <taxon>Eukaryota</taxon>
        <taxon>Fungi</taxon>
        <taxon>Dikarya</taxon>
        <taxon>Ascomycota</taxon>
        <taxon>Pezizomycotina</taxon>
        <taxon>Dothideomycetes</taxon>
        <taxon>Dothideomycetidae</taxon>
        <taxon>Mycosphaerellales</taxon>
        <taxon>Teratosphaeriaceae</taxon>
        <taxon>Hortaea</taxon>
    </lineage>
</organism>
<evidence type="ECO:0000256" key="6">
    <source>
        <dbReference type="SAM" id="MobiDB-lite"/>
    </source>
</evidence>
<feature type="region of interest" description="Disordered" evidence="6">
    <location>
        <begin position="156"/>
        <end position="190"/>
    </location>
</feature>
<dbReference type="PANTHER" id="PTHR13267:SF3">
    <property type="entry name" value="ZINC FINGER PROTEIN 277"/>
    <property type="match status" value="1"/>
</dbReference>
<dbReference type="InterPro" id="IPR036236">
    <property type="entry name" value="Znf_C2H2_sf"/>
</dbReference>
<dbReference type="EC" id="2.1.1.319" evidence="2"/>
<feature type="region of interest" description="Disordered" evidence="6">
    <location>
        <begin position="1"/>
        <end position="58"/>
    </location>
</feature>
<evidence type="ECO:0000256" key="2">
    <source>
        <dbReference type="ARBA" id="ARBA00011925"/>
    </source>
</evidence>
<dbReference type="InterPro" id="IPR040048">
    <property type="entry name" value="ZNF277"/>
</dbReference>
<evidence type="ECO:0000256" key="1">
    <source>
        <dbReference type="ARBA" id="ARBA00004496"/>
    </source>
</evidence>
<dbReference type="GO" id="GO:0035242">
    <property type="term" value="F:protein-arginine omega-N asymmetric methyltransferase activity"/>
    <property type="evidence" value="ECO:0007669"/>
    <property type="project" value="UniProtKB-EC"/>
</dbReference>
<keyword evidence="5" id="KW-0862">Zinc</keyword>
<feature type="compositionally biased region" description="Acidic residues" evidence="6">
    <location>
        <begin position="157"/>
        <end position="168"/>
    </location>
</feature>
<dbReference type="Pfam" id="PF21137">
    <property type="entry name" value="ANM3_C2H2_Zf"/>
    <property type="match status" value="1"/>
</dbReference>
<evidence type="ECO:0000313" key="8">
    <source>
        <dbReference type="EMBL" id="RMX77439.1"/>
    </source>
</evidence>
<dbReference type="SUPFAM" id="SSF57667">
    <property type="entry name" value="beta-beta-alpha zinc fingers"/>
    <property type="match status" value="1"/>
</dbReference>
<dbReference type="PANTHER" id="PTHR13267">
    <property type="entry name" value="ZINC FINGER PROTEIN 277"/>
    <property type="match status" value="1"/>
</dbReference>
<evidence type="ECO:0000256" key="3">
    <source>
        <dbReference type="ARBA" id="ARBA00022490"/>
    </source>
</evidence>
<keyword evidence="3" id="KW-0963">Cytoplasm</keyword>
<feature type="domain" description="Protein arginine N-methyltransferase 3-like C2H2 zinc finger" evidence="7">
    <location>
        <begin position="101"/>
        <end position="144"/>
    </location>
</feature>
<dbReference type="Proteomes" id="UP000282582">
    <property type="component" value="Unassembled WGS sequence"/>
</dbReference>
<dbReference type="AlphaFoldDB" id="A0A3M6WG35"/>
<evidence type="ECO:0000256" key="5">
    <source>
        <dbReference type="ARBA" id="ARBA00022833"/>
    </source>
</evidence>
<proteinExistence type="predicted"/>
<dbReference type="GO" id="GO:0005737">
    <property type="term" value="C:cytoplasm"/>
    <property type="evidence" value="ECO:0007669"/>
    <property type="project" value="UniProtKB-SubCell"/>
</dbReference>
<accession>A0A3M6WG35</accession>
<comment type="caution">
    <text evidence="8">The sequence shown here is derived from an EMBL/GenBank/DDBJ whole genome shotgun (WGS) entry which is preliminary data.</text>
</comment>
<sequence>MQNGLPAGWRVSNSGGSWQAAAAPDRDDEDAAEIGAEEGLEPEDLRPDSPGWEDVEEENEELQVKSLLDEQVFPSVRAMVEHCKAQHGFDLDSIRKTNGGKKLVLDFYSTLRLINYIRSQVASGNTKPDCSSPSAWMDDKYMQPVLEDDALLYSIDDLADPNDPEDPLIEPPEPEQPTEGQKTLVQRALS</sequence>
<evidence type="ECO:0000256" key="4">
    <source>
        <dbReference type="ARBA" id="ARBA00022723"/>
    </source>
</evidence>
<feature type="compositionally biased region" description="Acidic residues" evidence="6">
    <location>
        <begin position="26"/>
        <end position="42"/>
    </location>
</feature>